<dbReference type="PANTHER" id="PTHR38686:SF1">
    <property type="entry name" value="APOLIPOPROTEIN N-ACYLTRANSFERASE"/>
    <property type="match status" value="1"/>
</dbReference>
<dbReference type="InterPro" id="IPR045378">
    <property type="entry name" value="LNT_N"/>
</dbReference>
<dbReference type="GO" id="GO:0042158">
    <property type="term" value="P:lipoprotein biosynthetic process"/>
    <property type="evidence" value="ECO:0007669"/>
    <property type="project" value="InterPro"/>
</dbReference>
<feature type="transmembrane region" description="Helical" evidence="1">
    <location>
        <begin position="20"/>
        <end position="49"/>
    </location>
</feature>
<dbReference type="AlphaFoldDB" id="K2HE49"/>
<dbReference type="Proteomes" id="UP000006765">
    <property type="component" value="Unassembled WGS sequence"/>
</dbReference>
<feature type="transmembrane region" description="Helical" evidence="1">
    <location>
        <begin position="61"/>
        <end position="81"/>
    </location>
</feature>
<accession>K2HE49</accession>
<keyword evidence="1" id="KW-0472">Membrane</keyword>
<dbReference type="GO" id="GO:0016020">
    <property type="term" value="C:membrane"/>
    <property type="evidence" value="ECO:0007669"/>
    <property type="project" value="InterPro"/>
</dbReference>
<dbReference type="PANTHER" id="PTHR38686">
    <property type="entry name" value="APOLIPOPROTEIN N-ACYLTRANSFERASE"/>
    <property type="match status" value="1"/>
</dbReference>
<evidence type="ECO:0000313" key="3">
    <source>
        <dbReference type="EMBL" id="EKE44812.1"/>
    </source>
</evidence>
<protein>
    <submittedName>
        <fullName evidence="3">Apolipoprotein N-acyltransferase</fullName>
    </submittedName>
</protein>
<name>K2HE49_9RHOB</name>
<dbReference type="STRING" id="1231392.OCGS_1081"/>
<evidence type="ECO:0000256" key="1">
    <source>
        <dbReference type="SAM" id="Phobius"/>
    </source>
</evidence>
<dbReference type="eggNOG" id="COG0815">
    <property type="taxonomic scope" value="Bacteria"/>
</dbReference>
<keyword evidence="3" id="KW-0012">Acyltransferase</keyword>
<keyword evidence="3" id="KW-0449">Lipoprotein</keyword>
<reference evidence="3 4" key="1">
    <citation type="journal article" date="2012" name="J. Bacteriol.">
        <title>Draft Genome Sequence of Oceaniovalibus guishaninsula JLT2003T.</title>
        <authorList>
            <person name="Tang K."/>
            <person name="Liu K."/>
            <person name="Jiao N."/>
        </authorList>
    </citation>
    <scope>NUCLEOTIDE SEQUENCE [LARGE SCALE GENOMIC DNA]</scope>
    <source>
        <strain evidence="3 4">JLT2003</strain>
    </source>
</reference>
<evidence type="ECO:0000259" key="2">
    <source>
        <dbReference type="Pfam" id="PF20154"/>
    </source>
</evidence>
<comment type="caution">
    <text evidence="3">The sequence shown here is derived from an EMBL/GenBank/DDBJ whole genome shotgun (WGS) entry which is preliminary data.</text>
</comment>
<keyword evidence="3" id="KW-0808">Transferase</keyword>
<feature type="transmembrane region" description="Helical" evidence="1">
    <location>
        <begin position="93"/>
        <end position="118"/>
    </location>
</feature>
<dbReference type="EMBL" id="AMGO01000014">
    <property type="protein sequence ID" value="EKE44812.1"/>
    <property type="molecule type" value="Genomic_DNA"/>
</dbReference>
<organism evidence="3 4">
    <name type="scientific">Oceaniovalibus guishaninsula JLT2003</name>
    <dbReference type="NCBI Taxonomy" id="1231392"/>
    <lineage>
        <taxon>Bacteria</taxon>
        <taxon>Pseudomonadati</taxon>
        <taxon>Pseudomonadota</taxon>
        <taxon>Alphaproteobacteria</taxon>
        <taxon>Rhodobacterales</taxon>
        <taxon>Roseobacteraceae</taxon>
        <taxon>Oceaniovalibus</taxon>
    </lineage>
</organism>
<proteinExistence type="predicted"/>
<sequence>MKTEILNRIALRPCLLSRMTLGFAAGALTVLTFPPLSILLLVPVAYSALFVGLRDLSFGRAFLVGWAFGLGQFGFGISWIAESFYVEAERFGAMAIPAVAGLSAGLAIFPAIAAALFAEIARRGAMGSLLACLLFAPPGPWPSGCAVTF</sequence>
<dbReference type="Pfam" id="PF20154">
    <property type="entry name" value="LNT_N"/>
    <property type="match status" value="1"/>
</dbReference>
<keyword evidence="4" id="KW-1185">Reference proteome</keyword>
<dbReference type="InterPro" id="IPR004563">
    <property type="entry name" value="Apolipo_AcylTrfase"/>
</dbReference>
<keyword evidence="1" id="KW-0812">Transmembrane</keyword>
<evidence type="ECO:0000313" key="4">
    <source>
        <dbReference type="Proteomes" id="UP000006765"/>
    </source>
</evidence>
<keyword evidence="1" id="KW-1133">Transmembrane helix</keyword>
<gene>
    <name evidence="3" type="ORF">OCGS_1081</name>
</gene>
<dbReference type="GO" id="GO:0016410">
    <property type="term" value="F:N-acyltransferase activity"/>
    <property type="evidence" value="ECO:0007669"/>
    <property type="project" value="InterPro"/>
</dbReference>
<dbReference type="PATRIC" id="fig|1231392.3.peg.1086"/>
<feature type="domain" description="Apolipoprotein N-acyltransferase N-terminal" evidence="2">
    <location>
        <begin position="25"/>
        <end position="134"/>
    </location>
</feature>